<dbReference type="InterPro" id="IPR052399">
    <property type="entry name" value="Phage_Baseplate_Assmbl_Protein"/>
</dbReference>
<dbReference type="PANTHER" id="PTHR37829">
    <property type="entry name" value="PHAGE-LIKE ELEMENT PBSX PROTEIN XKDT"/>
    <property type="match status" value="1"/>
</dbReference>
<organism evidence="2 3">
    <name type="scientific">Secundilactobacillus oryzae JCM 18671</name>
    <dbReference type="NCBI Taxonomy" id="1291743"/>
    <lineage>
        <taxon>Bacteria</taxon>
        <taxon>Bacillati</taxon>
        <taxon>Bacillota</taxon>
        <taxon>Bacilli</taxon>
        <taxon>Lactobacillales</taxon>
        <taxon>Lactobacillaceae</taxon>
        <taxon>Secundilactobacillus</taxon>
    </lineage>
</organism>
<comment type="caution">
    <text evidence="2">The sequence shown here is derived from an EMBL/GenBank/DDBJ whole genome shotgun (WGS) entry which is preliminary data.</text>
</comment>
<dbReference type="STRING" id="1291743.LOSG293_110150"/>
<dbReference type="PANTHER" id="PTHR37829:SF3">
    <property type="entry name" value="PROTEIN JAYE-RELATED"/>
    <property type="match status" value="1"/>
</dbReference>
<dbReference type="Proteomes" id="UP000028700">
    <property type="component" value="Unassembled WGS sequence"/>
</dbReference>
<dbReference type="InterPro" id="IPR006949">
    <property type="entry name" value="Barrel_Baseplate_J-like"/>
</dbReference>
<evidence type="ECO:0000313" key="2">
    <source>
        <dbReference type="EMBL" id="GAK47699.1"/>
    </source>
</evidence>
<dbReference type="OrthoDB" id="7904838at2"/>
<evidence type="ECO:0000313" key="3">
    <source>
        <dbReference type="Proteomes" id="UP000028700"/>
    </source>
</evidence>
<keyword evidence="3" id="KW-1185">Reference proteome</keyword>
<dbReference type="EMBL" id="BBJM01000011">
    <property type="protein sequence ID" value="GAK47699.1"/>
    <property type="molecule type" value="Genomic_DNA"/>
</dbReference>
<name>A0A081BI31_9LACO</name>
<dbReference type="Pfam" id="PF04865">
    <property type="entry name" value="Baseplate_J"/>
    <property type="match status" value="1"/>
</dbReference>
<accession>A0A081BI31</accession>
<dbReference type="RefSeq" id="WP_051907205.1">
    <property type="nucleotide sequence ID" value="NZ_BBJM01000011.1"/>
</dbReference>
<protein>
    <submittedName>
        <fullName evidence="2">Phage protein</fullName>
    </submittedName>
</protein>
<feature type="domain" description="Baseplate protein J-like barrel" evidence="1">
    <location>
        <begin position="100"/>
        <end position="181"/>
    </location>
</feature>
<sequence length="385" mass="41343">MALSDYGLTENGFVLPEFDALLAEIKATVKNRMGSGTDVSDGSNMGKLAFVWADQLLEIYEHMQDVHDSAFKPFATGVSLDRLASNDGIQRILAQPAQATLLITGKPGYLVEENSEFMTDNGDSFFTAEDVQIDQDGKANVLAYSEDSASYANVDANTIINPANPVDEIEEVTNPEPAAGGVDLETDYDLRRRLLVVSDASEGPTPSGLITAITNVPGVTGVTLQENLENVVDRYGNPPLSLHFFVSGGVPGDIAQAIATNIAAGAITVGDQEHHVIVDGNDVEVHFDTAQVVKLSFKINLSQSEGYDEGAVNEAVSEFLDEFDMGQTIILNKLYSYLYGLDGVAEISNIQASLDGTNFSTNNISLERYQTAATTDDLIEVIVDE</sequence>
<gene>
    <name evidence="2" type="ORF">LOSG293_110150</name>
</gene>
<reference evidence="2" key="1">
    <citation type="journal article" date="2014" name="Genome Announc.">
        <title>Draft Genome Sequence of Lactobacillus oryzae Strain SG293T.</title>
        <authorList>
            <person name="Tanizawa Y."/>
            <person name="Fujisawa T."/>
            <person name="Mochizuki T."/>
            <person name="Kaminuma E."/>
            <person name="Nakamura Y."/>
            <person name="Tohno M."/>
        </authorList>
    </citation>
    <scope>NUCLEOTIDE SEQUENCE [LARGE SCALE GENOMIC DNA]</scope>
    <source>
        <strain evidence="2">SG293</strain>
    </source>
</reference>
<dbReference type="eggNOG" id="COG3299">
    <property type="taxonomic scope" value="Bacteria"/>
</dbReference>
<proteinExistence type="predicted"/>
<dbReference type="AlphaFoldDB" id="A0A081BI31"/>
<evidence type="ECO:0000259" key="1">
    <source>
        <dbReference type="Pfam" id="PF04865"/>
    </source>
</evidence>